<reference evidence="1 2" key="1">
    <citation type="journal article" date="2022" name="Nat. Genet.">
        <title>Improved pea reference genome and pan-genome highlight genomic features and evolutionary characteristics.</title>
        <authorList>
            <person name="Yang T."/>
            <person name="Liu R."/>
            <person name="Luo Y."/>
            <person name="Hu S."/>
            <person name="Wang D."/>
            <person name="Wang C."/>
            <person name="Pandey M.K."/>
            <person name="Ge S."/>
            <person name="Xu Q."/>
            <person name="Li N."/>
            <person name="Li G."/>
            <person name="Huang Y."/>
            <person name="Saxena R.K."/>
            <person name="Ji Y."/>
            <person name="Li M."/>
            <person name="Yan X."/>
            <person name="He Y."/>
            <person name="Liu Y."/>
            <person name="Wang X."/>
            <person name="Xiang C."/>
            <person name="Varshney R.K."/>
            <person name="Ding H."/>
            <person name="Gao S."/>
            <person name="Zong X."/>
        </authorList>
    </citation>
    <scope>NUCLEOTIDE SEQUENCE [LARGE SCALE GENOMIC DNA]</scope>
    <source>
        <strain evidence="1 2">cv. Zhongwan 6</strain>
    </source>
</reference>
<dbReference type="PANTHER" id="PTHR10492:SF93">
    <property type="entry name" value="ATP-DEPENDENT DNA HELICASE"/>
    <property type="match status" value="1"/>
</dbReference>
<gene>
    <name evidence="1" type="ORF">KIW84_024160</name>
</gene>
<protein>
    <recommendedName>
        <fullName evidence="3">Helitron helicase-like domain-containing protein</fullName>
    </recommendedName>
</protein>
<dbReference type="Proteomes" id="UP001058974">
    <property type="component" value="Chromosome 2"/>
</dbReference>
<evidence type="ECO:0000313" key="1">
    <source>
        <dbReference type="EMBL" id="KAI5438314.1"/>
    </source>
</evidence>
<proteinExistence type="predicted"/>
<accession>A0A9D4YFU4</accession>
<evidence type="ECO:0008006" key="3">
    <source>
        <dbReference type="Google" id="ProtNLM"/>
    </source>
</evidence>
<dbReference type="Gramene" id="Psat02G0416000-T1">
    <property type="protein sequence ID" value="KAI5438314.1"/>
    <property type="gene ID" value="KIW84_024160"/>
</dbReference>
<name>A0A9D4YFU4_PEA</name>
<dbReference type="EMBL" id="JAMSHJ010000002">
    <property type="protein sequence ID" value="KAI5438314.1"/>
    <property type="molecule type" value="Genomic_DNA"/>
</dbReference>
<sequence length="257" mass="29764">MLPLLCRNTSIPTVQEKHSSVQRKHIVLSVEHDVRHPINVPIVTVQKSCPIFTPIVNLDFNTDDDDDSDYDHFANMYTIEFQKRGFPHAHILIFLHPSNKYPRPGDIDKIISVEMPDPLKEPKLYNLVKTHMVHGSCGLENVNSPCMKDMKCSKYYPKKFQSSTIVDQDGYPVYRRRDNGHTIEKNRIILHSGHVVPHNPSSLLKYEAHINMEWCNQSTSIKYLFKYINKGLDRIYVVIQSSYNTNCGEKNNIDEIK</sequence>
<dbReference type="AlphaFoldDB" id="A0A9D4YFU4"/>
<keyword evidence="2" id="KW-1185">Reference proteome</keyword>
<organism evidence="1 2">
    <name type="scientific">Pisum sativum</name>
    <name type="common">Garden pea</name>
    <name type="synonym">Lathyrus oleraceus</name>
    <dbReference type="NCBI Taxonomy" id="3888"/>
    <lineage>
        <taxon>Eukaryota</taxon>
        <taxon>Viridiplantae</taxon>
        <taxon>Streptophyta</taxon>
        <taxon>Embryophyta</taxon>
        <taxon>Tracheophyta</taxon>
        <taxon>Spermatophyta</taxon>
        <taxon>Magnoliopsida</taxon>
        <taxon>eudicotyledons</taxon>
        <taxon>Gunneridae</taxon>
        <taxon>Pentapetalae</taxon>
        <taxon>rosids</taxon>
        <taxon>fabids</taxon>
        <taxon>Fabales</taxon>
        <taxon>Fabaceae</taxon>
        <taxon>Papilionoideae</taxon>
        <taxon>50 kb inversion clade</taxon>
        <taxon>NPAAA clade</taxon>
        <taxon>Hologalegina</taxon>
        <taxon>IRL clade</taxon>
        <taxon>Fabeae</taxon>
        <taxon>Lathyrus</taxon>
    </lineage>
</organism>
<dbReference type="PANTHER" id="PTHR10492">
    <property type="match status" value="1"/>
</dbReference>
<comment type="caution">
    <text evidence="1">The sequence shown here is derived from an EMBL/GenBank/DDBJ whole genome shotgun (WGS) entry which is preliminary data.</text>
</comment>
<evidence type="ECO:0000313" key="2">
    <source>
        <dbReference type="Proteomes" id="UP001058974"/>
    </source>
</evidence>